<keyword evidence="5" id="KW-1185">Reference proteome</keyword>
<evidence type="ECO:0000256" key="3">
    <source>
        <dbReference type="ARBA" id="ARBA00022677"/>
    </source>
</evidence>
<dbReference type="GO" id="GO:0005829">
    <property type="term" value="C:cytosol"/>
    <property type="evidence" value="ECO:0007669"/>
    <property type="project" value="TreeGrafter"/>
</dbReference>
<dbReference type="GO" id="GO:0019915">
    <property type="term" value="P:lipid storage"/>
    <property type="evidence" value="ECO:0007669"/>
    <property type="project" value="TreeGrafter"/>
</dbReference>
<proteinExistence type="inferred from homology"/>
<keyword evidence="3" id="KW-0551">Lipid droplet</keyword>
<dbReference type="AlphaFoldDB" id="A0A8C4QYD5"/>
<evidence type="ECO:0000313" key="5">
    <source>
        <dbReference type="Proteomes" id="UP000694388"/>
    </source>
</evidence>
<dbReference type="Proteomes" id="UP000694388">
    <property type="component" value="Unplaced"/>
</dbReference>
<dbReference type="GO" id="GO:0010890">
    <property type="term" value="P:positive regulation of triglyceride storage"/>
    <property type="evidence" value="ECO:0007669"/>
    <property type="project" value="TreeGrafter"/>
</dbReference>
<comment type="subcellular location">
    <subcellularLocation>
        <location evidence="1">Lipid droplet</location>
    </subcellularLocation>
</comment>
<dbReference type="PANTHER" id="PTHR14024:SF54">
    <property type="entry name" value="PERILIPIN-2-LIKE"/>
    <property type="match status" value="1"/>
</dbReference>
<evidence type="ECO:0000256" key="1">
    <source>
        <dbReference type="ARBA" id="ARBA00004502"/>
    </source>
</evidence>
<accession>A0A8C4QYD5</accession>
<reference evidence="4" key="1">
    <citation type="submission" date="2025-08" db="UniProtKB">
        <authorList>
            <consortium name="Ensembl"/>
        </authorList>
    </citation>
    <scope>IDENTIFICATION</scope>
</reference>
<dbReference type="PANTHER" id="PTHR14024">
    <property type="entry name" value="PERILIPIN"/>
    <property type="match status" value="1"/>
</dbReference>
<comment type="similarity">
    <text evidence="2">Belongs to the perilipin family.</text>
</comment>
<name>A0A8C4QYD5_EPTBU</name>
<evidence type="ECO:0000313" key="4">
    <source>
        <dbReference type="Ensembl" id="ENSEBUP00000022309.1"/>
    </source>
</evidence>
<dbReference type="InterPro" id="IPR004279">
    <property type="entry name" value="Perilipin"/>
</dbReference>
<sequence>MAEEVHTSVENKSVVQRLYSLPLLSSAGGELVLAYKHGKESRPILRSLGNVAEQGIVVVTAIASSGFKPIARILHPQIEFVDKLACRGLDVVEAKVPILHQPAKKVLADTKEHASITLQSTQNQVGTFLNRTKSQVREGVDRSKQVLLDSTDTLLNTRVGRAILSGADSVLSQVDRFLPHDEPGKPM</sequence>
<dbReference type="GeneTree" id="ENSGT00950000182920"/>
<reference evidence="4" key="2">
    <citation type="submission" date="2025-09" db="UniProtKB">
        <authorList>
            <consortium name="Ensembl"/>
        </authorList>
    </citation>
    <scope>IDENTIFICATION</scope>
</reference>
<protein>
    <submittedName>
        <fullName evidence="4">Uncharacterized protein</fullName>
    </submittedName>
</protein>
<dbReference type="Pfam" id="PF03036">
    <property type="entry name" value="Perilipin"/>
    <property type="match status" value="1"/>
</dbReference>
<organism evidence="4 5">
    <name type="scientific">Eptatretus burgeri</name>
    <name type="common">Inshore hagfish</name>
    <dbReference type="NCBI Taxonomy" id="7764"/>
    <lineage>
        <taxon>Eukaryota</taxon>
        <taxon>Metazoa</taxon>
        <taxon>Chordata</taxon>
        <taxon>Craniata</taxon>
        <taxon>Vertebrata</taxon>
        <taxon>Cyclostomata</taxon>
        <taxon>Myxini</taxon>
        <taxon>Myxiniformes</taxon>
        <taxon>Myxinidae</taxon>
        <taxon>Eptatretinae</taxon>
        <taxon>Eptatretus</taxon>
    </lineage>
</organism>
<dbReference type="GO" id="GO:0005811">
    <property type="term" value="C:lipid droplet"/>
    <property type="evidence" value="ECO:0007669"/>
    <property type="project" value="UniProtKB-SubCell"/>
</dbReference>
<evidence type="ECO:0000256" key="2">
    <source>
        <dbReference type="ARBA" id="ARBA00006311"/>
    </source>
</evidence>
<dbReference type="Ensembl" id="ENSEBUT00000022885.1">
    <property type="protein sequence ID" value="ENSEBUP00000022309.1"/>
    <property type="gene ID" value="ENSEBUG00000013741.1"/>
</dbReference>